<sequence length="226" mass="25677">MTRIANTPSNRPEVIQSLIDGVDRYNPDNVSILEEYLATQCSNREVDVMANLAILKLYQFNPHLINDQVVNNILVKALTTLPEPDFNLCLYLLNEQMVTEEPVVRLITLRDLIEQARFKDFWNVYEGGDEIYKELTAEVLGFEDSIRKNVAKAVAMTFQSIEAPILEGYLHLKNQAFSDFVKAQGWTESNGVVSIPINKDNEAKTTVLTENIKFEQLTKIIGHSND</sequence>
<comment type="subcellular location">
    <subcellularLocation>
        <location evidence="4">Cytoplasm</location>
    </subcellularLocation>
</comment>
<keyword evidence="3 4" id="KW-0648">Protein biosynthesis</keyword>
<dbReference type="InterPro" id="IPR016020">
    <property type="entry name" value="Transl_init_fac_sub12_N_euk"/>
</dbReference>
<evidence type="ECO:0000313" key="6">
    <source>
        <dbReference type="EMBL" id="OAQ36434.1"/>
    </source>
</evidence>
<keyword evidence="1 4" id="KW-0963">Cytoplasm</keyword>
<keyword evidence="7" id="KW-1185">Reference proteome</keyword>
<evidence type="ECO:0000256" key="2">
    <source>
        <dbReference type="ARBA" id="ARBA00022540"/>
    </source>
</evidence>
<accession>A0A197KJH5</accession>
<dbReference type="PANTHER" id="PTHR13022:SF0">
    <property type="entry name" value="EUKARYOTIC TRANSLATION INITIATION FACTOR 3 SUBUNIT K"/>
    <property type="match status" value="1"/>
</dbReference>
<dbReference type="GO" id="GO:0005852">
    <property type="term" value="C:eukaryotic translation initiation factor 3 complex"/>
    <property type="evidence" value="ECO:0007669"/>
    <property type="project" value="UniProtKB-UniRule"/>
</dbReference>
<proteinExistence type="inferred from homology"/>
<dbReference type="EMBL" id="KV442011">
    <property type="protein sequence ID" value="OAQ36434.1"/>
    <property type="molecule type" value="Genomic_DNA"/>
</dbReference>
<gene>
    <name evidence="6" type="ORF">K457DRAFT_102970</name>
</gene>
<organism evidence="6 7">
    <name type="scientific">Linnemannia elongata AG-77</name>
    <dbReference type="NCBI Taxonomy" id="1314771"/>
    <lineage>
        <taxon>Eukaryota</taxon>
        <taxon>Fungi</taxon>
        <taxon>Fungi incertae sedis</taxon>
        <taxon>Mucoromycota</taxon>
        <taxon>Mortierellomycotina</taxon>
        <taxon>Mortierellomycetes</taxon>
        <taxon>Mortierellales</taxon>
        <taxon>Mortierellaceae</taxon>
        <taxon>Linnemannia</taxon>
    </lineage>
</organism>
<comment type="subunit">
    <text evidence="4">Component of the eukaryotic translation initiation factor 3 (eIF-3) complex.</text>
</comment>
<dbReference type="FunFam" id="1.25.40.250:FF:000001">
    <property type="entry name" value="Eukaryotic translation initiation factor 3 subunit K"/>
    <property type="match status" value="1"/>
</dbReference>
<dbReference type="HAMAP" id="MF_03010">
    <property type="entry name" value="eIF3k"/>
    <property type="match status" value="1"/>
</dbReference>
<dbReference type="STRING" id="1314771.A0A197KJH5"/>
<reference evidence="6 7" key="1">
    <citation type="submission" date="2016-05" db="EMBL/GenBank/DDBJ databases">
        <title>Genome sequencing reveals origins of a unique bacterial endosymbiosis in the earliest lineages of terrestrial Fungi.</title>
        <authorList>
            <consortium name="DOE Joint Genome Institute"/>
            <person name="Uehling J."/>
            <person name="Gryganskyi A."/>
            <person name="Hameed K."/>
            <person name="Tschaplinski T."/>
            <person name="Misztal P."/>
            <person name="Wu S."/>
            <person name="Desiro A."/>
            <person name="Vande Pol N."/>
            <person name="Du Z.-Y."/>
            <person name="Zienkiewicz A."/>
            <person name="Zienkiewicz K."/>
            <person name="Morin E."/>
            <person name="Tisserant E."/>
            <person name="Splivallo R."/>
            <person name="Hainaut M."/>
            <person name="Henrissat B."/>
            <person name="Ohm R."/>
            <person name="Kuo A."/>
            <person name="Yan J."/>
            <person name="Lipzen A."/>
            <person name="Nolan M."/>
            <person name="Labutti K."/>
            <person name="Barry K."/>
            <person name="Goldstein A."/>
            <person name="Labbe J."/>
            <person name="Schadt C."/>
            <person name="Tuskan G."/>
            <person name="Grigoriev I."/>
            <person name="Martin F."/>
            <person name="Vilgalys R."/>
            <person name="Bonito G."/>
        </authorList>
    </citation>
    <scope>NUCLEOTIDE SEQUENCE [LARGE SCALE GENOMIC DNA]</scope>
    <source>
        <strain evidence="6 7">AG-77</strain>
    </source>
</reference>
<dbReference type="GO" id="GO:0003743">
    <property type="term" value="F:translation initiation factor activity"/>
    <property type="evidence" value="ECO:0007669"/>
    <property type="project" value="UniProtKB-UniRule"/>
</dbReference>
<dbReference type="Gene3D" id="1.10.10.10">
    <property type="entry name" value="Winged helix-like DNA-binding domain superfamily/Winged helix DNA-binding domain"/>
    <property type="match status" value="1"/>
</dbReference>
<dbReference type="PANTHER" id="PTHR13022">
    <property type="entry name" value="EUKARYOTIC TRANSLATION INITIATION FACTOR 3 SUBUNIT 11"/>
    <property type="match status" value="1"/>
</dbReference>
<dbReference type="Gene3D" id="1.25.40.250">
    <property type="entry name" value="ARM repeat, domain 1"/>
    <property type="match status" value="1"/>
</dbReference>
<dbReference type="InterPro" id="IPR036388">
    <property type="entry name" value="WH-like_DNA-bd_sf"/>
</dbReference>
<dbReference type="InterPro" id="IPR009374">
    <property type="entry name" value="eIF3k"/>
</dbReference>
<keyword evidence="2 4" id="KW-0396">Initiation factor</keyword>
<dbReference type="InterPro" id="IPR036390">
    <property type="entry name" value="WH_DNA-bd_sf"/>
</dbReference>
<dbReference type="GO" id="GO:0016282">
    <property type="term" value="C:eukaryotic 43S preinitiation complex"/>
    <property type="evidence" value="ECO:0007669"/>
    <property type="project" value="UniProtKB-UniRule"/>
</dbReference>
<comment type="similarity">
    <text evidence="4">Belongs to the eIF-3 subunit K family.</text>
</comment>
<protein>
    <recommendedName>
        <fullName evidence="4">Eukaryotic translation initiation factor 3 subunit K</fullName>
        <shortName evidence="4">eIF3k</shortName>
    </recommendedName>
    <alternativeName>
        <fullName evidence="4">eIF-3 p25</fullName>
    </alternativeName>
</protein>
<dbReference type="AlphaFoldDB" id="A0A197KJH5"/>
<dbReference type="InterPro" id="IPR016024">
    <property type="entry name" value="ARM-type_fold"/>
</dbReference>
<dbReference type="GO" id="GO:0043022">
    <property type="term" value="F:ribosome binding"/>
    <property type="evidence" value="ECO:0007669"/>
    <property type="project" value="InterPro"/>
</dbReference>
<evidence type="ECO:0000256" key="4">
    <source>
        <dbReference type="HAMAP-Rule" id="MF_03010"/>
    </source>
</evidence>
<dbReference type="SUPFAM" id="SSF46785">
    <property type="entry name" value="Winged helix' DNA-binding domain"/>
    <property type="match status" value="1"/>
</dbReference>
<name>A0A197KJH5_9FUNG</name>
<evidence type="ECO:0000259" key="5">
    <source>
        <dbReference type="Pfam" id="PF10075"/>
    </source>
</evidence>
<dbReference type="GO" id="GO:0003723">
    <property type="term" value="F:RNA binding"/>
    <property type="evidence" value="ECO:0007669"/>
    <property type="project" value="UniProtKB-UniRule"/>
</dbReference>
<dbReference type="GO" id="GO:0033290">
    <property type="term" value="C:eukaryotic 48S preinitiation complex"/>
    <property type="evidence" value="ECO:0007669"/>
    <property type="project" value="UniProtKB-UniRule"/>
</dbReference>
<dbReference type="GO" id="GO:0006446">
    <property type="term" value="P:regulation of translational initiation"/>
    <property type="evidence" value="ECO:0007669"/>
    <property type="project" value="InterPro"/>
</dbReference>
<dbReference type="GO" id="GO:0001732">
    <property type="term" value="P:formation of cytoplasmic translation initiation complex"/>
    <property type="evidence" value="ECO:0007669"/>
    <property type="project" value="UniProtKB-UniRule"/>
</dbReference>
<dbReference type="Proteomes" id="UP000078512">
    <property type="component" value="Unassembled WGS sequence"/>
</dbReference>
<comment type="function">
    <text evidence="4">Component of the eukaryotic translation initiation factor 3 (eIF-3) complex, which is involved in protein synthesis of a specialized repertoire of mRNAs and, together with other initiation factors, stimulates binding of mRNA and methionyl-tRNAi to the 40S ribosome. The eIF-3 complex specifically targets and initiates translation of a subset of mRNAs involved in cell proliferation.</text>
</comment>
<evidence type="ECO:0000313" key="7">
    <source>
        <dbReference type="Proteomes" id="UP000078512"/>
    </source>
</evidence>
<dbReference type="SUPFAM" id="SSF48371">
    <property type="entry name" value="ARM repeat"/>
    <property type="match status" value="1"/>
</dbReference>
<dbReference type="Pfam" id="PF10075">
    <property type="entry name" value="CSN8_PSD8_EIF3K"/>
    <property type="match status" value="1"/>
</dbReference>
<dbReference type="InterPro" id="IPR033464">
    <property type="entry name" value="CSN8_PSD8_EIF3K"/>
</dbReference>
<evidence type="ECO:0000256" key="3">
    <source>
        <dbReference type="ARBA" id="ARBA00022917"/>
    </source>
</evidence>
<feature type="domain" description="CSN8/PSMD8/EIF3K" evidence="5">
    <location>
        <begin position="66"/>
        <end position="205"/>
    </location>
</feature>
<evidence type="ECO:0000256" key="1">
    <source>
        <dbReference type="ARBA" id="ARBA00022490"/>
    </source>
</evidence>
<dbReference type="OrthoDB" id="337745at2759"/>